<dbReference type="PANTHER" id="PTHR30386:SF18">
    <property type="entry name" value="INNER MEMBRANE PROTEIN YIAV-RELATED"/>
    <property type="match status" value="1"/>
</dbReference>
<dbReference type="RefSeq" id="WP_145350693.1">
    <property type="nucleotide sequence ID" value="NZ_CP036262.1"/>
</dbReference>
<dbReference type="PANTHER" id="PTHR30386">
    <property type="entry name" value="MEMBRANE FUSION SUBUNIT OF EMRAB-TOLC MULTIDRUG EFFLUX PUMP"/>
    <property type="match status" value="1"/>
</dbReference>
<reference evidence="3 4" key="1">
    <citation type="submission" date="2019-02" db="EMBL/GenBank/DDBJ databases">
        <title>Deep-cultivation of Planctomycetes and their phenomic and genomic characterization uncovers novel biology.</title>
        <authorList>
            <person name="Wiegand S."/>
            <person name="Jogler M."/>
            <person name="Boedeker C."/>
            <person name="Pinto D."/>
            <person name="Vollmers J."/>
            <person name="Rivas-Marin E."/>
            <person name="Kohn T."/>
            <person name="Peeters S.H."/>
            <person name="Heuer A."/>
            <person name="Rast P."/>
            <person name="Oberbeckmann S."/>
            <person name="Bunk B."/>
            <person name="Jeske O."/>
            <person name="Meyerdierks A."/>
            <person name="Storesund J.E."/>
            <person name="Kallscheuer N."/>
            <person name="Luecker S."/>
            <person name="Lage O.M."/>
            <person name="Pohl T."/>
            <person name="Merkel B.J."/>
            <person name="Hornburger P."/>
            <person name="Mueller R.-W."/>
            <person name="Bruemmer F."/>
            <person name="Labrenz M."/>
            <person name="Spormann A.M."/>
            <person name="Op den Camp H."/>
            <person name="Overmann J."/>
            <person name="Amann R."/>
            <person name="Jetten M.S.M."/>
            <person name="Mascher T."/>
            <person name="Medema M.H."/>
            <person name="Devos D.P."/>
            <person name="Kaster A.-K."/>
            <person name="Ovreas L."/>
            <person name="Rohde M."/>
            <person name="Galperin M.Y."/>
            <person name="Jogler C."/>
        </authorList>
    </citation>
    <scope>NUCLEOTIDE SEQUENCE [LARGE SCALE GENOMIC DNA]</scope>
    <source>
        <strain evidence="3 4">FF011L</strain>
    </source>
</reference>
<feature type="transmembrane region" description="Helical" evidence="1">
    <location>
        <begin position="6"/>
        <end position="22"/>
    </location>
</feature>
<dbReference type="EMBL" id="CP036262">
    <property type="protein sequence ID" value="QDS92439.1"/>
    <property type="molecule type" value="Genomic_DNA"/>
</dbReference>
<evidence type="ECO:0000313" key="3">
    <source>
        <dbReference type="EMBL" id="QDS92439.1"/>
    </source>
</evidence>
<dbReference type="InterPro" id="IPR058625">
    <property type="entry name" value="MdtA-like_BSH"/>
</dbReference>
<proteinExistence type="predicted"/>
<dbReference type="Proteomes" id="UP000320672">
    <property type="component" value="Chromosome"/>
</dbReference>
<feature type="domain" description="Multidrug resistance protein MdtA-like barrel-sandwich hybrid" evidence="2">
    <location>
        <begin position="64"/>
        <end position="239"/>
    </location>
</feature>
<dbReference type="Pfam" id="PF25917">
    <property type="entry name" value="BSH_RND"/>
    <property type="match status" value="1"/>
</dbReference>
<evidence type="ECO:0000259" key="2">
    <source>
        <dbReference type="Pfam" id="PF25917"/>
    </source>
</evidence>
<keyword evidence="4" id="KW-1185">Reference proteome</keyword>
<gene>
    <name evidence="3" type="primary">yiaV_3</name>
    <name evidence="3" type="ORF">FF011L_11820</name>
</gene>
<name>A0A517MC20_9BACT</name>
<dbReference type="KEGG" id="rml:FF011L_11820"/>
<evidence type="ECO:0000256" key="1">
    <source>
        <dbReference type="SAM" id="Phobius"/>
    </source>
</evidence>
<keyword evidence="1" id="KW-1133">Transmembrane helix</keyword>
<dbReference type="Gene3D" id="2.40.30.170">
    <property type="match status" value="1"/>
</dbReference>
<accession>A0A517MC20</accession>
<keyword evidence="1" id="KW-0472">Membrane</keyword>
<dbReference type="AlphaFoldDB" id="A0A517MC20"/>
<keyword evidence="1" id="KW-0812">Transmembrane</keyword>
<evidence type="ECO:0000313" key="4">
    <source>
        <dbReference type="Proteomes" id="UP000320672"/>
    </source>
</evidence>
<sequence length="373" mass="39589">MIAFITLIYTAFVVVVFIVFKVKPRPYPVALTVAAGVLMIGAVVVLWVPSAPISSQAIVSRYVVQLVPWVKGQVTSIPAQPNVPLKKGDVLYNIDSTPYQLSLDLASSQLKAGESNVLQLEAAVKVAQAGIEKANADIAQAKASLDVAMSIDKLNPAAIAKLKLEEARNQYSASKAGLASAEAGLTQAQIAVTAANDSVNGLRSQVEIAEFNLQQCTVKAPADGFITNWQIRPGTFVTSIPLAAAGTFIDTSQTGIVASYPANQLMYVKPGQQVEMVFKSRPGYLFRGTVDTIIDATGEGQFETGGKLPSAASIGSAGFLAVRFKMENPTDADSLPMGTPGAVAIYTDHGQPFAMISKVTIRLKKWLYFLPIP</sequence>
<dbReference type="Gene3D" id="2.40.50.100">
    <property type="match status" value="1"/>
</dbReference>
<dbReference type="OrthoDB" id="9811754at2"/>
<organism evidence="3 4">
    <name type="scientific">Roseimaritima multifibrata</name>
    <dbReference type="NCBI Taxonomy" id="1930274"/>
    <lineage>
        <taxon>Bacteria</taxon>
        <taxon>Pseudomonadati</taxon>
        <taxon>Planctomycetota</taxon>
        <taxon>Planctomycetia</taxon>
        <taxon>Pirellulales</taxon>
        <taxon>Pirellulaceae</taxon>
        <taxon>Roseimaritima</taxon>
    </lineage>
</organism>
<dbReference type="SUPFAM" id="SSF111369">
    <property type="entry name" value="HlyD-like secretion proteins"/>
    <property type="match status" value="2"/>
</dbReference>
<dbReference type="InterPro" id="IPR050739">
    <property type="entry name" value="MFP"/>
</dbReference>
<feature type="transmembrane region" description="Helical" evidence="1">
    <location>
        <begin position="29"/>
        <end position="48"/>
    </location>
</feature>
<protein>
    <submittedName>
        <fullName evidence="3">Inner membrane protein YiaV</fullName>
    </submittedName>
</protein>